<dbReference type="RefSeq" id="WP_285452794.1">
    <property type="nucleotide sequence ID" value="NZ_CP127173.1"/>
</dbReference>
<dbReference type="PANTHER" id="PTHR38436">
    <property type="entry name" value="POLYKETIDE CYCLASE SNOAL-LIKE DOMAIN"/>
    <property type="match status" value="1"/>
</dbReference>
<evidence type="ECO:0000313" key="2">
    <source>
        <dbReference type="Proteomes" id="UP001227101"/>
    </source>
</evidence>
<organism evidence="1 2">
    <name type="scientific">Amycolatopsis nalaikhensis</name>
    <dbReference type="NCBI Taxonomy" id="715472"/>
    <lineage>
        <taxon>Bacteria</taxon>
        <taxon>Bacillati</taxon>
        <taxon>Actinomycetota</taxon>
        <taxon>Actinomycetes</taxon>
        <taxon>Pseudonocardiales</taxon>
        <taxon>Pseudonocardiaceae</taxon>
        <taxon>Amycolatopsis</taxon>
    </lineage>
</organism>
<dbReference type="EMBL" id="CP127173">
    <property type="protein sequence ID" value="WIV55733.1"/>
    <property type="molecule type" value="Genomic_DNA"/>
</dbReference>
<evidence type="ECO:0000313" key="1">
    <source>
        <dbReference type="EMBL" id="WIV55733.1"/>
    </source>
</evidence>
<dbReference type="PANTHER" id="PTHR38436:SF1">
    <property type="entry name" value="ESTER CYCLASE"/>
    <property type="match status" value="1"/>
</dbReference>
<dbReference type="Pfam" id="PF07366">
    <property type="entry name" value="SnoaL"/>
    <property type="match status" value="1"/>
</dbReference>
<gene>
    <name evidence="1" type="ORF">QP939_44155</name>
</gene>
<dbReference type="Proteomes" id="UP001227101">
    <property type="component" value="Chromosome"/>
</dbReference>
<sequence length="140" mass="15420">MTPDEIRARARRITDELINQGDVAVLDELVDPGYVQYLAAEDRTTGAAELAEFVTGIRRAFPDLRAYTEQQVVEGDTLAQRLTLTGTHSGAAFAGLPPATGARLRVQVVDIYRIGPGGRFTQRWTLWDEHAVRRQLGIGS</sequence>
<dbReference type="InterPro" id="IPR032710">
    <property type="entry name" value="NTF2-like_dom_sf"/>
</dbReference>
<proteinExistence type="predicted"/>
<name>A0ABY8XJG1_9PSEU</name>
<keyword evidence="2" id="KW-1185">Reference proteome</keyword>
<reference evidence="1 2" key="1">
    <citation type="submission" date="2023-06" db="EMBL/GenBank/DDBJ databases">
        <authorList>
            <person name="Oyuntsetseg B."/>
            <person name="Kim S.B."/>
        </authorList>
    </citation>
    <scope>NUCLEOTIDE SEQUENCE [LARGE SCALE GENOMIC DNA]</scope>
    <source>
        <strain evidence="1 2">2-2</strain>
    </source>
</reference>
<dbReference type="SUPFAM" id="SSF54427">
    <property type="entry name" value="NTF2-like"/>
    <property type="match status" value="1"/>
</dbReference>
<dbReference type="Gene3D" id="3.10.450.50">
    <property type="match status" value="1"/>
</dbReference>
<dbReference type="InterPro" id="IPR009959">
    <property type="entry name" value="Cyclase_SnoaL-like"/>
</dbReference>
<protein>
    <submittedName>
        <fullName evidence="1">Ester cyclase</fullName>
    </submittedName>
</protein>
<accession>A0ABY8XJG1</accession>